<feature type="region of interest" description="Disordered" evidence="1">
    <location>
        <begin position="433"/>
        <end position="460"/>
    </location>
</feature>
<feature type="domain" description="C2 NT-type" evidence="2">
    <location>
        <begin position="7"/>
        <end position="167"/>
    </location>
</feature>
<proteinExistence type="predicted"/>
<dbReference type="EMBL" id="JABTTQ020001780">
    <property type="protein sequence ID" value="KAK6128281.1"/>
    <property type="molecule type" value="Genomic_DNA"/>
</dbReference>
<protein>
    <recommendedName>
        <fullName evidence="2">C2 NT-type domain-containing protein</fullName>
    </recommendedName>
</protein>
<evidence type="ECO:0000259" key="2">
    <source>
        <dbReference type="PROSITE" id="PS51840"/>
    </source>
</evidence>
<dbReference type="Pfam" id="PF10358">
    <property type="entry name" value="NT-C2"/>
    <property type="match status" value="1"/>
</dbReference>
<feature type="region of interest" description="Disordered" evidence="1">
    <location>
        <begin position="302"/>
        <end position="412"/>
    </location>
</feature>
<organism evidence="3 4">
    <name type="scientific">Rehmannia glutinosa</name>
    <name type="common">Chinese foxglove</name>
    <dbReference type="NCBI Taxonomy" id="99300"/>
    <lineage>
        <taxon>Eukaryota</taxon>
        <taxon>Viridiplantae</taxon>
        <taxon>Streptophyta</taxon>
        <taxon>Embryophyta</taxon>
        <taxon>Tracheophyta</taxon>
        <taxon>Spermatophyta</taxon>
        <taxon>Magnoliopsida</taxon>
        <taxon>eudicotyledons</taxon>
        <taxon>Gunneridae</taxon>
        <taxon>Pentapetalae</taxon>
        <taxon>asterids</taxon>
        <taxon>lamiids</taxon>
        <taxon>Lamiales</taxon>
        <taxon>Orobanchaceae</taxon>
        <taxon>Rehmannieae</taxon>
        <taxon>Rehmannia</taxon>
    </lineage>
</organism>
<evidence type="ECO:0000313" key="3">
    <source>
        <dbReference type="EMBL" id="KAK6128281.1"/>
    </source>
</evidence>
<feature type="compositionally biased region" description="Basic and acidic residues" evidence="1">
    <location>
        <begin position="253"/>
        <end position="271"/>
    </location>
</feature>
<gene>
    <name evidence="3" type="ORF">DH2020_037979</name>
</gene>
<feature type="compositionally biased region" description="Low complexity" evidence="1">
    <location>
        <begin position="216"/>
        <end position="230"/>
    </location>
</feature>
<sequence length="1007" mass="111404">MVQGLRTKTRKSPSVQLDYIIHVQEIKPWPPSQSLRTIRAVLIQWEHGDRNSGLTNQVVPSIGTGPGVTDGKIEFNESFRIPVILMRDMSVKSGGVNTFQKNCIEFNLYEPRRDKTVKGQLIGTAVLDWAEYGVVKESLCISVPINCKRTYWNSAQPLLFLKIQSIEKTRASSSSRDSLTREASMDRNTFESVSALSEEYVEEAEVSSFTTDDDVSSQSSVAVTSAAAESNGSSSPQNKENGPVAMNGSAGEAKSDEDQVTESHVKSERGSSRSSSVDLSSDLAWISKRIYSPNLQSSAMEDIEKQQSPNHKVNQREAEGVRENVANGDRDVKIQRDYKEGTLTSPFAKETLAHSDHQRDDRKEDSDSGRINSPQSGLIDDETRQKHTKYSKERRIMEEKEKHTENEPLGGCSQVDVHKQVTLDNCVANGTFSNIDRSKHGRSVRSSADLSRSNGPVRSNQVYMLDTPSHARGSLSSECKDAKIYTKEPKNLHSDSRIQHLEHRMKILEGELSEAAAIEVSLYSVIAEHGSSMTKVHAPARRLSRLYFHASKQNSKSRRGSAAKSIVSGLALVSKACGNDVPRLTFWLSNSIVLRVIMSKSYGDGKLPVSVGPVTGTAGEKNGEKKSAPLKWESFPSKSTRSAIEESFGDWENPLTFIDALEKVEAWIFSRIVESIWWQSGNAKDFHSSLDSESSILYHRTSSSINQQQGNFSLELWKKAFRDACERICPVRAGGHDCGCLPVLSRVIMEQLIARLDLAMFNAILRESADEIPTDPIADPISDAEVLPIPAGKASFGAGAQLKNAIGNWSRWLTDLFGIDDDDLLEDADEIISHDTSSKSFHLLNALSDLMMLPKDLLLSRTVRKEVCPTFGPQIIRRVLNSFNPDEFCPDPVPAVDSFDSEDDAIMNFPCAAAPIEYQPPSAASVASFLGEIGIHSQLTRSRSAILKKSQTSDDELDELDSPLKSIILDSLKASPSSVRPDWISKENGSRNALRYQLLRDIWMDSD</sequence>
<dbReference type="PROSITE" id="PS51840">
    <property type="entry name" value="C2_NT"/>
    <property type="match status" value="1"/>
</dbReference>
<dbReference type="Proteomes" id="UP001318860">
    <property type="component" value="Unassembled WGS sequence"/>
</dbReference>
<feature type="compositionally biased region" description="Polar residues" evidence="1">
    <location>
        <begin position="231"/>
        <end position="240"/>
    </location>
</feature>
<feature type="region of interest" description="Disordered" evidence="1">
    <location>
        <begin position="206"/>
        <end position="279"/>
    </location>
</feature>
<feature type="compositionally biased region" description="Basic and acidic residues" evidence="1">
    <location>
        <begin position="351"/>
        <end position="368"/>
    </location>
</feature>
<dbReference type="InterPro" id="IPR021827">
    <property type="entry name" value="Nup186/Nup192/Nup205"/>
</dbReference>
<dbReference type="InterPro" id="IPR019448">
    <property type="entry name" value="NT-C2"/>
</dbReference>
<feature type="compositionally biased region" description="Basic and acidic residues" evidence="1">
    <location>
        <begin position="314"/>
        <end position="340"/>
    </location>
</feature>
<dbReference type="PANTHER" id="PTHR31344:SF15">
    <property type="entry name" value="EEIG1_EHBP1 PROTEIN AMINO-TERMINAL DOMAIN PROTEIN"/>
    <property type="match status" value="1"/>
</dbReference>
<feature type="compositionally biased region" description="Polar residues" evidence="1">
    <location>
        <begin position="444"/>
        <end position="460"/>
    </location>
</feature>
<feature type="compositionally biased region" description="Acidic residues" evidence="1">
    <location>
        <begin position="206"/>
        <end position="215"/>
    </location>
</feature>
<evidence type="ECO:0000313" key="4">
    <source>
        <dbReference type="Proteomes" id="UP001318860"/>
    </source>
</evidence>
<evidence type="ECO:0000256" key="1">
    <source>
        <dbReference type="SAM" id="MobiDB-lite"/>
    </source>
</evidence>
<name>A0ABR0V149_REHGL</name>
<reference evidence="3 4" key="1">
    <citation type="journal article" date="2021" name="Comput. Struct. Biotechnol. J.">
        <title>De novo genome assembly of the potent medicinal plant Rehmannia glutinosa using nanopore technology.</title>
        <authorList>
            <person name="Ma L."/>
            <person name="Dong C."/>
            <person name="Song C."/>
            <person name="Wang X."/>
            <person name="Zheng X."/>
            <person name="Niu Y."/>
            <person name="Chen S."/>
            <person name="Feng W."/>
        </authorList>
    </citation>
    <scope>NUCLEOTIDE SEQUENCE [LARGE SCALE GENOMIC DNA]</scope>
    <source>
        <strain evidence="3">DH-2019</strain>
    </source>
</reference>
<comment type="caution">
    <text evidence="3">The sequence shown here is derived from an EMBL/GenBank/DDBJ whole genome shotgun (WGS) entry which is preliminary data.</text>
</comment>
<accession>A0ABR0V149</accession>
<feature type="compositionally biased region" description="Basic and acidic residues" evidence="1">
    <location>
        <begin position="381"/>
        <end position="406"/>
    </location>
</feature>
<dbReference type="PANTHER" id="PTHR31344">
    <property type="entry name" value="NUCLEAR PORE COMPLEX PROTEIN NUP205"/>
    <property type="match status" value="1"/>
</dbReference>
<keyword evidence="4" id="KW-1185">Reference proteome</keyword>